<dbReference type="Pfam" id="PF09834">
    <property type="entry name" value="DUF2061"/>
    <property type="match status" value="1"/>
</dbReference>
<gene>
    <name evidence="3" type="ORF">SMD31_16450</name>
</gene>
<dbReference type="Proteomes" id="UP001271769">
    <property type="component" value="Unassembled WGS sequence"/>
</dbReference>
<dbReference type="EMBL" id="JAXCLX010000003">
    <property type="protein sequence ID" value="MDY0873532.1"/>
    <property type="molecule type" value="Genomic_DNA"/>
</dbReference>
<reference evidence="3 4" key="1">
    <citation type="journal article" date="2013" name="Antonie Van Leeuwenhoek">
        <title>Dongia rigui sp. nov., isolated from freshwater of a large wetland in Korea.</title>
        <authorList>
            <person name="Baik K.S."/>
            <person name="Hwang Y.M."/>
            <person name="Choi J.S."/>
            <person name="Kwon J."/>
            <person name="Seong C.N."/>
        </authorList>
    </citation>
    <scope>NUCLEOTIDE SEQUENCE [LARGE SCALE GENOMIC DNA]</scope>
    <source>
        <strain evidence="3 4">04SU4-P</strain>
    </source>
</reference>
<evidence type="ECO:0000313" key="4">
    <source>
        <dbReference type="Proteomes" id="UP001271769"/>
    </source>
</evidence>
<feature type="domain" description="DUF2061" evidence="2">
    <location>
        <begin position="5"/>
        <end position="56"/>
    </location>
</feature>
<keyword evidence="1" id="KW-0812">Transmembrane</keyword>
<protein>
    <submittedName>
        <fullName evidence="3">DUF2061 domain-containing protein</fullName>
    </submittedName>
</protein>
<keyword evidence="4" id="KW-1185">Reference proteome</keyword>
<comment type="caution">
    <text evidence="3">The sequence shown here is derived from an EMBL/GenBank/DDBJ whole genome shotgun (WGS) entry which is preliminary data.</text>
</comment>
<evidence type="ECO:0000313" key="3">
    <source>
        <dbReference type="EMBL" id="MDY0873532.1"/>
    </source>
</evidence>
<name>A0ABU5E2K3_9PROT</name>
<dbReference type="InterPro" id="IPR018638">
    <property type="entry name" value="DUF2061_membrane"/>
</dbReference>
<accession>A0ABU5E2K3</accession>
<keyword evidence="1" id="KW-0472">Membrane</keyword>
<dbReference type="RefSeq" id="WP_320502006.1">
    <property type="nucleotide sequence ID" value="NZ_JAXCLX010000003.1"/>
</dbReference>
<evidence type="ECO:0000259" key="2">
    <source>
        <dbReference type="Pfam" id="PF09834"/>
    </source>
</evidence>
<organism evidence="3 4">
    <name type="scientific">Dongia rigui</name>
    <dbReference type="NCBI Taxonomy" id="940149"/>
    <lineage>
        <taxon>Bacteria</taxon>
        <taxon>Pseudomonadati</taxon>
        <taxon>Pseudomonadota</taxon>
        <taxon>Alphaproteobacteria</taxon>
        <taxon>Rhodospirillales</taxon>
        <taxon>Dongiaceae</taxon>
        <taxon>Dongia</taxon>
    </lineage>
</organism>
<feature type="transmembrane region" description="Helical" evidence="1">
    <location>
        <begin position="9"/>
        <end position="26"/>
    </location>
</feature>
<evidence type="ECO:0000256" key="1">
    <source>
        <dbReference type="SAM" id="Phobius"/>
    </source>
</evidence>
<proteinExistence type="predicted"/>
<keyword evidence="1" id="KW-1133">Transmembrane helix</keyword>
<sequence>MKRDLVKTATFAALHFSIGFGVAYLISGSLPVALGVALIEPAVNTVAFFFHERAWQHSEKADAAKNMAAPRIEDHHSFRNLRSLALAG</sequence>